<accession>A0A1A3N3Y7</accession>
<reference evidence="1 2" key="1">
    <citation type="submission" date="2016-06" db="EMBL/GenBank/DDBJ databases">
        <authorList>
            <person name="Kjaerup R.B."/>
            <person name="Dalgaard T.S."/>
            <person name="Juul-Madsen H.R."/>
        </authorList>
    </citation>
    <scope>NUCLEOTIDE SEQUENCE [LARGE SCALE GENOMIC DNA]</scope>
    <source>
        <strain evidence="1 2">1245139.5</strain>
    </source>
</reference>
<keyword evidence="2" id="KW-1185">Reference proteome</keyword>
<evidence type="ECO:0000313" key="2">
    <source>
        <dbReference type="Proteomes" id="UP000093629"/>
    </source>
</evidence>
<dbReference type="Proteomes" id="UP000093629">
    <property type="component" value="Unassembled WGS sequence"/>
</dbReference>
<dbReference type="OrthoDB" id="4753542at2"/>
<proteinExistence type="predicted"/>
<dbReference type="EMBL" id="LZLQ01000080">
    <property type="protein sequence ID" value="OBK15769.1"/>
    <property type="molecule type" value="Genomic_DNA"/>
</dbReference>
<protein>
    <submittedName>
        <fullName evidence="1">Uncharacterized protein</fullName>
    </submittedName>
</protein>
<organism evidence="1 2">
    <name type="scientific">Mycobacterium asiaticum</name>
    <dbReference type="NCBI Taxonomy" id="1790"/>
    <lineage>
        <taxon>Bacteria</taxon>
        <taxon>Bacillati</taxon>
        <taxon>Actinomycetota</taxon>
        <taxon>Actinomycetes</taxon>
        <taxon>Mycobacteriales</taxon>
        <taxon>Mycobacteriaceae</taxon>
        <taxon>Mycobacterium</taxon>
    </lineage>
</organism>
<evidence type="ECO:0000313" key="1">
    <source>
        <dbReference type="EMBL" id="OBK15769.1"/>
    </source>
</evidence>
<gene>
    <name evidence="1" type="ORF">A5636_04860</name>
</gene>
<sequence>MSDDYLAHDGPSTLWVMARADAAVDTRARRDDHVATPLPVVITAAGLVSAVRRNPDAPRHQAPDVAQWEAIRSHYRDVAEWIDDDTGADHPAGMSADRGLAGRKGRADMVDYLISLDTGADDSVRLGDVGWWLSGRPDYWVTAGESVDAVSNSLAEFRRDYEHASTIGPLKIYRRRADPPHA</sequence>
<comment type="caution">
    <text evidence="1">The sequence shown here is derived from an EMBL/GenBank/DDBJ whole genome shotgun (WGS) entry which is preliminary data.</text>
</comment>
<dbReference type="AlphaFoldDB" id="A0A1A3N3Y7"/>
<name>A0A1A3N3Y7_MYCAS</name>